<dbReference type="RefSeq" id="WP_269443717.1">
    <property type="nucleotide sequence ID" value="NZ_CP097463.1"/>
</dbReference>
<keyword evidence="2" id="KW-1185">Reference proteome</keyword>
<proteinExistence type="predicted"/>
<organism evidence="1 2">
    <name type="scientific">Jatrophihabitans cynanchi</name>
    <dbReference type="NCBI Taxonomy" id="2944128"/>
    <lineage>
        <taxon>Bacteria</taxon>
        <taxon>Bacillati</taxon>
        <taxon>Actinomycetota</taxon>
        <taxon>Actinomycetes</taxon>
        <taxon>Jatrophihabitantales</taxon>
        <taxon>Jatrophihabitantaceae</taxon>
        <taxon>Jatrophihabitans</taxon>
    </lineage>
</organism>
<sequence>MSRLRSGPLAAWTSTWLSGHTSLDDVLDAVTGGDAPHQVGGFADFDAELVSLREVLVAWRRAGGPVRVVLPVAGDVRGLPGPAQFRSAALEAGEAVCGGRVGIVPQVIDYYPSSAPSTVLWQAFATEEVPVDHVSVADAQYELTHAIRESASALSAADVAGWIDDVADELHDARRAGEHLCLPPRFPSRAVALVAQAERLQAVLDLAERDPTGGAIDRTGIAARAEGLRPLAAAVRRARVAGYNALAEPGPD</sequence>
<dbReference type="Proteomes" id="UP001164693">
    <property type="component" value="Chromosome"/>
</dbReference>
<name>A0ABY7K1B6_9ACTN</name>
<gene>
    <name evidence="1" type="ORF">M6B22_00065</name>
</gene>
<dbReference type="EMBL" id="CP097463">
    <property type="protein sequence ID" value="WAX57179.1"/>
    <property type="molecule type" value="Genomic_DNA"/>
</dbReference>
<accession>A0ABY7K1B6</accession>
<protein>
    <submittedName>
        <fullName evidence="1">Uncharacterized protein</fullName>
    </submittedName>
</protein>
<evidence type="ECO:0000313" key="2">
    <source>
        <dbReference type="Proteomes" id="UP001164693"/>
    </source>
</evidence>
<reference evidence="1" key="1">
    <citation type="submission" date="2022-05" db="EMBL/GenBank/DDBJ databases">
        <title>Jatrophihabitans sp. SB3-54 whole genome sequence.</title>
        <authorList>
            <person name="Suh M.K."/>
            <person name="Eom M.K."/>
            <person name="Kim J.S."/>
            <person name="Kim H.S."/>
            <person name="Do H.E."/>
            <person name="Shin Y.K."/>
            <person name="Lee J.-S."/>
        </authorList>
    </citation>
    <scope>NUCLEOTIDE SEQUENCE</scope>
    <source>
        <strain evidence="1">SB3-54</strain>
    </source>
</reference>
<evidence type="ECO:0000313" key="1">
    <source>
        <dbReference type="EMBL" id="WAX57179.1"/>
    </source>
</evidence>